<feature type="transmembrane region" description="Helical" evidence="2">
    <location>
        <begin position="12"/>
        <end position="30"/>
    </location>
</feature>
<evidence type="ECO:0000313" key="4">
    <source>
        <dbReference type="Proteomes" id="UP000737171"/>
    </source>
</evidence>
<sequence length="77" mass="8416">MFSTHAHASHRPSLLGLALFGALALMWMDLRTCHQRRLREKSRAKPEPLQTWEGEGGGIPAVRGTQTPTPGPVVNTS</sequence>
<comment type="caution">
    <text evidence="3">The sequence shown here is derived from an EMBL/GenBank/DDBJ whole genome shotgun (WGS) entry which is preliminary data.</text>
</comment>
<keyword evidence="2" id="KW-0812">Transmembrane</keyword>
<feature type="region of interest" description="Disordered" evidence="1">
    <location>
        <begin position="39"/>
        <end position="77"/>
    </location>
</feature>
<name>A0ABX2EHV0_9BURK</name>
<reference evidence="3 4" key="1">
    <citation type="submission" date="2020-05" db="EMBL/GenBank/DDBJ databases">
        <title>Aquincola sp. isolate from soil.</title>
        <authorList>
            <person name="Han J."/>
            <person name="Kim D.-U."/>
        </authorList>
    </citation>
    <scope>NUCLEOTIDE SEQUENCE [LARGE SCALE GENOMIC DNA]</scope>
    <source>
        <strain evidence="3 4">S2</strain>
    </source>
</reference>
<feature type="compositionally biased region" description="Polar residues" evidence="1">
    <location>
        <begin position="64"/>
        <end position="77"/>
    </location>
</feature>
<organism evidence="3 4">
    <name type="scientific">Pseudaquabacterium terrae</name>
    <dbReference type="NCBI Taxonomy" id="2732868"/>
    <lineage>
        <taxon>Bacteria</taxon>
        <taxon>Pseudomonadati</taxon>
        <taxon>Pseudomonadota</taxon>
        <taxon>Betaproteobacteria</taxon>
        <taxon>Burkholderiales</taxon>
        <taxon>Sphaerotilaceae</taxon>
        <taxon>Pseudaquabacterium</taxon>
    </lineage>
</organism>
<proteinExistence type="predicted"/>
<accession>A0ABX2EHV0</accession>
<protein>
    <submittedName>
        <fullName evidence="3">Uncharacterized protein</fullName>
    </submittedName>
</protein>
<evidence type="ECO:0000313" key="3">
    <source>
        <dbReference type="EMBL" id="NRF68207.1"/>
    </source>
</evidence>
<keyword evidence="2" id="KW-1133">Transmembrane helix</keyword>
<keyword evidence="4" id="KW-1185">Reference proteome</keyword>
<dbReference type="Proteomes" id="UP000737171">
    <property type="component" value="Unassembled WGS sequence"/>
</dbReference>
<dbReference type="RefSeq" id="WP_173123647.1">
    <property type="nucleotide sequence ID" value="NZ_JABRWJ010000004.1"/>
</dbReference>
<dbReference type="EMBL" id="JABRWJ010000004">
    <property type="protein sequence ID" value="NRF68207.1"/>
    <property type="molecule type" value="Genomic_DNA"/>
</dbReference>
<gene>
    <name evidence="3" type="ORF">HLB44_14535</name>
</gene>
<evidence type="ECO:0000256" key="2">
    <source>
        <dbReference type="SAM" id="Phobius"/>
    </source>
</evidence>
<keyword evidence="2" id="KW-0472">Membrane</keyword>
<evidence type="ECO:0000256" key="1">
    <source>
        <dbReference type="SAM" id="MobiDB-lite"/>
    </source>
</evidence>